<keyword evidence="1" id="KW-0812">Transmembrane</keyword>
<evidence type="ECO:0000256" key="1">
    <source>
        <dbReference type="SAM" id="Phobius"/>
    </source>
</evidence>
<dbReference type="EMBL" id="BMAT01006260">
    <property type="protein sequence ID" value="GFS09125.1"/>
    <property type="molecule type" value="Genomic_DNA"/>
</dbReference>
<accession>A0AAV4IHZ9</accession>
<organism evidence="2 3">
    <name type="scientific">Elysia marginata</name>
    <dbReference type="NCBI Taxonomy" id="1093978"/>
    <lineage>
        <taxon>Eukaryota</taxon>
        <taxon>Metazoa</taxon>
        <taxon>Spiralia</taxon>
        <taxon>Lophotrochozoa</taxon>
        <taxon>Mollusca</taxon>
        <taxon>Gastropoda</taxon>
        <taxon>Heterobranchia</taxon>
        <taxon>Euthyneura</taxon>
        <taxon>Panpulmonata</taxon>
        <taxon>Sacoglossa</taxon>
        <taxon>Placobranchoidea</taxon>
        <taxon>Plakobranchidae</taxon>
        <taxon>Elysia</taxon>
    </lineage>
</organism>
<evidence type="ECO:0000313" key="3">
    <source>
        <dbReference type="Proteomes" id="UP000762676"/>
    </source>
</evidence>
<keyword evidence="1" id="KW-1133">Transmembrane helix</keyword>
<evidence type="ECO:0000313" key="2">
    <source>
        <dbReference type="EMBL" id="GFS09125.1"/>
    </source>
</evidence>
<reference evidence="2 3" key="1">
    <citation type="journal article" date="2021" name="Elife">
        <title>Chloroplast acquisition without the gene transfer in kleptoplastic sea slugs, Plakobranchus ocellatus.</title>
        <authorList>
            <person name="Maeda T."/>
            <person name="Takahashi S."/>
            <person name="Yoshida T."/>
            <person name="Shimamura S."/>
            <person name="Takaki Y."/>
            <person name="Nagai Y."/>
            <person name="Toyoda A."/>
            <person name="Suzuki Y."/>
            <person name="Arimoto A."/>
            <person name="Ishii H."/>
            <person name="Satoh N."/>
            <person name="Nishiyama T."/>
            <person name="Hasebe M."/>
            <person name="Maruyama T."/>
            <person name="Minagawa J."/>
            <person name="Obokata J."/>
            <person name="Shigenobu S."/>
        </authorList>
    </citation>
    <scope>NUCLEOTIDE SEQUENCE [LARGE SCALE GENOMIC DNA]</scope>
</reference>
<dbReference type="AlphaFoldDB" id="A0AAV4IHZ9"/>
<keyword evidence="1" id="KW-0472">Membrane</keyword>
<protein>
    <submittedName>
        <fullName evidence="2">Uncharacterized protein</fullName>
    </submittedName>
</protein>
<comment type="caution">
    <text evidence="2">The sequence shown here is derived from an EMBL/GenBank/DDBJ whole genome shotgun (WGS) entry which is preliminary data.</text>
</comment>
<keyword evidence="3" id="KW-1185">Reference proteome</keyword>
<dbReference type="Proteomes" id="UP000762676">
    <property type="component" value="Unassembled WGS sequence"/>
</dbReference>
<name>A0AAV4IHZ9_9GAST</name>
<gene>
    <name evidence="2" type="ORF">ElyMa_003030200</name>
</gene>
<feature type="transmembrane region" description="Helical" evidence="1">
    <location>
        <begin position="24"/>
        <end position="42"/>
    </location>
</feature>
<sequence>MERLIIKPIDNKPKKGSYEEWSRVWYILSALCFIYGFVFLVFGQAKPQAWAAVEPKDVPHSDQLLKA</sequence>
<proteinExistence type="predicted"/>